<keyword evidence="3" id="KW-1185">Reference proteome</keyword>
<name>A0A8H4RVR7_9HELO</name>
<evidence type="ECO:0000313" key="2">
    <source>
        <dbReference type="EMBL" id="KAF4636887.1"/>
    </source>
</evidence>
<proteinExistence type="predicted"/>
<reference evidence="2 3" key="1">
    <citation type="submission" date="2020-03" db="EMBL/GenBank/DDBJ databases">
        <title>Draft Genome Sequence of Cudoniella acicularis.</title>
        <authorList>
            <person name="Buettner E."/>
            <person name="Kellner H."/>
        </authorList>
    </citation>
    <scope>NUCLEOTIDE SEQUENCE [LARGE SCALE GENOMIC DNA]</scope>
    <source>
        <strain evidence="2 3">DSM 108380</strain>
    </source>
</reference>
<protein>
    <submittedName>
        <fullName evidence="2">Uncharacterized protein</fullName>
    </submittedName>
</protein>
<evidence type="ECO:0000256" key="1">
    <source>
        <dbReference type="SAM" id="MobiDB-lite"/>
    </source>
</evidence>
<gene>
    <name evidence="2" type="ORF">G7Y89_g1207</name>
</gene>
<dbReference type="AlphaFoldDB" id="A0A8H4RVR7"/>
<dbReference type="Proteomes" id="UP000566819">
    <property type="component" value="Unassembled WGS sequence"/>
</dbReference>
<feature type="region of interest" description="Disordered" evidence="1">
    <location>
        <begin position="90"/>
        <end position="154"/>
    </location>
</feature>
<organism evidence="2 3">
    <name type="scientific">Cudoniella acicularis</name>
    <dbReference type="NCBI Taxonomy" id="354080"/>
    <lineage>
        <taxon>Eukaryota</taxon>
        <taxon>Fungi</taxon>
        <taxon>Dikarya</taxon>
        <taxon>Ascomycota</taxon>
        <taxon>Pezizomycotina</taxon>
        <taxon>Leotiomycetes</taxon>
        <taxon>Helotiales</taxon>
        <taxon>Tricladiaceae</taxon>
        <taxon>Cudoniella</taxon>
    </lineage>
</organism>
<sequence length="154" mass="16823">MELQGAISIGQYFPYRNLKRSISLSISLDRSPTGIRIYLLLRTWGGQAQQEHESLEAAALSTMTNMAFSMVDLKVVELGIRSLFATYINHPPPAPQNPPPNPPDGEHCALEEEPWTRGGNFVSGCSLAPENPPPNPPDGDHCSLEGEPWTALDS</sequence>
<evidence type="ECO:0000313" key="3">
    <source>
        <dbReference type="Proteomes" id="UP000566819"/>
    </source>
</evidence>
<dbReference type="EMBL" id="JAAMPI010000045">
    <property type="protein sequence ID" value="KAF4636887.1"/>
    <property type="molecule type" value="Genomic_DNA"/>
</dbReference>
<comment type="caution">
    <text evidence="2">The sequence shown here is derived from an EMBL/GenBank/DDBJ whole genome shotgun (WGS) entry which is preliminary data.</text>
</comment>
<feature type="compositionally biased region" description="Pro residues" evidence="1">
    <location>
        <begin position="90"/>
        <end position="103"/>
    </location>
</feature>
<accession>A0A8H4RVR7</accession>